<comment type="function">
    <text evidence="8 10">Molecular chaperone. Has ATPase activity.</text>
</comment>
<feature type="domain" description="Histidine kinase/HSP90-like ATPase" evidence="12">
    <location>
        <begin position="65"/>
        <end position="222"/>
    </location>
</feature>
<feature type="binding site" evidence="11">
    <location>
        <position position="118"/>
    </location>
    <ligand>
        <name>ATP</name>
        <dbReference type="ChEBI" id="CHEBI:30616"/>
    </ligand>
</feature>
<dbReference type="GO" id="GO:0005524">
    <property type="term" value="F:ATP binding"/>
    <property type="evidence" value="ECO:0007669"/>
    <property type="project" value="UniProtKB-UniRule"/>
</dbReference>
<evidence type="ECO:0000313" key="14">
    <source>
        <dbReference type="Proteomes" id="UP000002084"/>
    </source>
</evidence>
<dbReference type="SUPFAM" id="SSF110942">
    <property type="entry name" value="HSP90 C-terminal domain"/>
    <property type="match status" value="1"/>
</dbReference>
<protein>
    <recommendedName>
        <fullName evidence="9 10">Chaperone protein HtpG</fullName>
    </recommendedName>
    <alternativeName>
        <fullName evidence="10">Heat shock protein HtpG</fullName>
    </alternativeName>
    <alternativeName>
        <fullName evidence="10">High temperature protein G</fullName>
    </alternativeName>
</protein>
<dbReference type="HAMAP" id="MF_00505">
    <property type="entry name" value="HSP90"/>
    <property type="match status" value="1"/>
</dbReference>
<comment type="subunit">
    <text evidence="10">Homodimer.</text>
</comment>
<dbReference type="PANTHER" id="PTHR11528">
    <property type="entry name" value="HEAT SHOCK PROTEIN 90 FAMILY MEMBER"/>
    <property type="match status" value="1"/>
</dbReference>
<dbReference type="Gene3D" id="1.20.120.790">
    <property type="entry name" value="Heat shock protein 90, C-terminal domain"/>
    <property type="match status" value="1"/>
</dbReference>
<dbReference type="FunFam" id="3.40.50.11260:FF:000002">
    <property type="entry name" value="Molecular chaperone HtpG"/>
    <property type="match status" value="1"/>
</dbReference>
<dbReference type="NCBIfam" id="NF003555">
    <property type="entry name" value="PRK05218.1"/>
    <property type="match status" value="1"/>
</dbReference>
<evidence type="ECO:0000256" key="11">
    <source>
        <dbReference type="PIRSR" id="PIRSR002583-1"/>
    </source>
</evidence>
<evidence type="ECO:0000256" key="5">
    <source>
        <dbReference type="ARBA" id="ARBA00022840"/>
    </source>
</evidence>
<keyword evidence="6 10" id="KW-0346">Stress response</keyword>
<dbReference type="PROSITE" id="PS00298">
    <property type="entry name" value="HSP90"/>
    <property type="match status" value="1"/>
</dbReference>
<dbReference type="GO" id="GO:0051082">
    <property type="term" value="F:unfolded protein binding"/>
    <property type="evidence" value="ECO:0007669"/>
    <property type="project" value="UniProtKB-UniRule"/>
</dbReference>
<evidence type="ECO:0000256" key="8">
    <source>
        <dbReference type="ARBA" id="ARBA00058590"/>
    </source>
</evidence>
<dbReference type="GO" id="GO:0005737">
    <property type="term" value="C:cytoplasm"/>
    <property type="evidence" value="ECO:0007669"/>
    <property type="project" value="UniProtKB-SubCell"/>
</dbReference>
<feature type="binding site" evidence="11">
    <location>
        <position position="123"/>
    </location>
    <ligand>
        <name>ATP</name>
        <dbReference type="ChEBI" id="CHEBI:30616"/>
    </ligand>
</feature>
<dbReference type="Pfam" id="PF00183">
    <property type="entry name" value="HSP90"/>
    <property type="match status" value="1"/>
</dbReference>
<dbReference type="KEGG" id="ses:SARI_02447"/>
<sequence length="662" mass="75926">MNKRGRHSQPPLEIIYACPHFTLNVFLPLKMALLRSIHMKGQETRGFQSEVKQLLHLMIHSLYSNKEIFLRELISNASDAADKLRFRALSNPDLYEGDGELRVRVSFDKDKRTLTIADNGVGMNRDEVIDHLGTIAKSGTKSFLESMGSDQAKDSQLIGQFGVGFYSAFIVADKVTVRTRAAGDKPENGVFWESAGEGEYTVADITKNDRGTEITLHLREGEDEFLDDWRVRSIISKYSDHIALPVEIEKREEKDGETVISWEKINKAQALWTRNKSEIKDDEYNEFYKHIAHDFTDPLTWSHNRVEGKQEYTSLLYIPSQAPWDLWNRDHKHGLKLYVQRVFIMDDAEQFMPNYLRFVRGLIDSNDLPLNVSREILQDSTVTRNLRSALTKRVLQMLEKLAKDDAEKYQTFWKQFGLVLKEGPAEDHANQEAIAKLLRFASTHTDSSAQTVSLEDYVSRMKEGQEKIYYITADSYAAAKNSPHLELLRKKGIEVLLLSDRIDEWMMNYLTEFDGKAFQSVAKADESIEKLADEVDENAKEAEKALEPFVERVKTLLGDRVKEVRLTHRLTDTPAIVTTDADEMSTQMAKLFAAAGQSVPEVKYIFELNPDHVLVKRTADTQDEAQFKEWVELLLDQALFAERGTLEDPNQFIRRMNQLLVS</sequence>
<dbReference type="InterPro" id="IPR037196">
    <property type="entry name" value="HSP90_C"/>
</dbReference>
<feature type="region of interest" description="C" evidence="10">
    <location>
        <begin position="591"/>
        <end position="662"/>
    </location>
</feature>
<dbReference type="InterPro" id="IPR020568">
    <property type="entry name" value="Ribosomal_Su5_D2-typ_SF"/>
</dbReference>
<comment type="similarity">
    <text evidence="2 10">Belongs to the heat shock protein 90 family.</text>
</comment>
<dbReference type="InterPro" id="IPR020575">
    <property type="entry name" value="Hsp90_N"/>
</dbReference>
<feature type="binding site" evidence="11">
    <location>
        <begin position="138"/>
        <end position="139"/>
    </location>
    <ligand>
        <name>ATP</name>
        <dbReference type="ChEBI" id="CHEBI:30616"/>
    </ligand>
</feature>
<proteinExistence type="inferred from homology"/>
<evidence type="ECO:0000256" key="7">
    <source>
        <dbReference type="ARBA" id="ARBA00023186"/>
    </source>
</evidence>
<dbReference type="Gene3D" id="3.40.50.11260">
    <property type="match status" value="1"/>
</dbReference>
<dbReference type="SUPFAM" id="SSF54211">
    <property type="entry name" value="Ribosomal protein S5 domain 2-like"/>
    <property type="match status" value="1"/>
</dbReference>
<dbReference type="HOGENOM" id="CLU_006684_3_0_6"/>
<organism evidence="13 14">
    <name type="scientific">Salmonella arizonae (strain ATCC BAA-731 / CDC346-86 / RSK2980)</name>
    <dbReference type="NCBI Taxonomy" id="41514"/>
    <lineage>
        <taxon>Bacteria</taxon>
        <taxon>Pseudomonadati</taxon>
        <taxon>Pseudomonadota</taxon>
        <taxon>Gammaproteobacteria</taxon>
        <taxon>Enterobacterales</taxon>
        <taxon>Enterobacteriaceae</taxon>
        <taxon>Salmonella</taxon>
    </lineage>
</organism>
<evidence type="ECO:0000256" key="3">
    <source>
        <dbReference type="ARBA" id="ARBA00022490"/>
    </source>
</evidence>
<keyword evidence="7 10" id="KW-0143">Chaperone</keyword>
<reference evidence="13 14" key="1">
    <citation type="submission" date="2007-11" db="EMBL/GenBank/DDBJ databases">
        <authorList>
            <consortium name="The Salmonella enterica serovar Arizonae Genome Sequencing Project"/>
            <person name="McClelland M."/>
            <person name="Sanderson E.K."/>
            <person name="Porwollik S."/>
            <person name="Spieth J."/>
            <person name="Clifton W.S."/>
            <person name="Fulton R."/>
            <person name="Chunyan W."/>
            <person name="Wollam A."/>
            <person name="Shah N."/>
            <person name="Pepin K."/>
            <person name="Bhonagiri V."/>
            <person name="Nash W."/>
            <person name="Johnson M."/>
            <person name="Thiruvilangam P."/>
            <person name="Wilson R."/>
        </authorList>
    </citation>
    <scope>NUCLEOTIDE SEQUENCE [LARGE SCALE GENOMIC DNA]</scope>
    <source>
        <strain evidence="14">ATCC BAA-731 / CDC346-86 / RSK2980</strain>
    </source>
</reference>
<keyword evidence="14" id="KW-1185">Reference proteome</keyword>
<dbReference type="InterPro" id="IPR003594">
    <property type="entry name" value="HATPase_dom"/>
</dbReference>
<evidence type="ECO:0000313" key="13">
    <source>
        <dbReference type="EMBL" id="ABX22308.1"/>
    </source>
</evidence>
<dbReference type="PRINTS" id="PR00775">
    <property type="entry name" value="HEATSHOCK90"/>
</dbReference>
<feature type="binding site" evidence="11">
    <location>
        <position position="72"/>
    </location>
    <ligand>
        <name>ATP</name>
        <dbReference type="ChEBI" id="CHEBI:30616"/>
    </ligand>
</feature>
<dbReference type="InterPro" id="IPR036890">
    <property type="entry name" value="HATPase_C_sf"/>
</dbReference>
<dbReference type="FunFam" id="3.30.565.10:FF:000009">
    <property type="entry name" value="Molecular chaperone HtpG"/>
    <property type="match status" value="1"/>
</dbReference>
<feature type="binding site" evidence="11">
    <location>
        <position position="212"/>
    </location>
    <ligand>
        <name>ATP</name>
        <dbReference type="ChEBI" id="CHEBI:30616"/>
    </ligand>
</feature>
<feature type="region of interest" description="B" evidence="10">
    <location>
        <begin position="375"/>
        <end position="590"/>
    </location>
</feature>
<dbReference type="FunFam" id="1.20.120.790:FF:000002">
    <property type="entry name" value="Molecular chaperone HtpG"/>
    <property type="match status" value="1"/>
</dbReference>
<evidence type="ECO:0000256" key="10">
    <source>
        <dbReference type="HAMAP-Rule" id="MF_00505"/>
    </source>
</evidence>
<feature type="region of interest" description="A; substrate-binding" evidence="10">
    <location>
        <begin position="1"/>
        <end position="374"/>
    </location>
</feature>
<accession>A9MLY6</accession>
<evidence type="ECO:0000259" key="12">
    <source>
        <dbReference type="SMART" id="SM00387"/>
    </source>
</evidence>
<keyword evidence="3 10" id="KW-0963">Cytoplasm</keyword>
<evidence type="ECO:0000256" key="1">
    <source>
        <dbReference type="ARBA" id="ARBA00004496"/>
    </source>
</evidence>
<feature type="binding site" evidence="11">
    <location>
        <position position="76"/>
    </location>
    <ligand>
        <name>ATP</name>
        <dbReference type="ChEBI" id="CHEBI:30616"/>
    </ligand>
</feature>
<dbReference type="FunFam" id="3.30.230.80:FF:000002">
    <property type="entry name" value="Molecular chaperone HtpG"/>
    <property type="match status" value="1"/>
</dbReference>
<dbReference type="GO" id="GO:0140662">
    <property type="term" value="F:ATP-dependent protein folding chaperone"/>
    <property type="evidence" value="ECO:0007669"/>
    <property type="project" value="InterPro"/>
</dbReference>
<evidence type="ECO:0000256" key="6">
    <source>
        <dbReference type="ARBA" id="ARBA00023016"/>
    </source>
</evidence>
<feature type="binding site" evidence="11">
    <location>
        <position position="374"/>
    </location>
    <ligand>
        <name>ATP</name>
        <dbReference type="ChEBI" id="CHEBI:30616"/>
    </ligand>
</feature>
<keyword evidence="4 10" id="KW-0547">Nucleotide-binding</keyword>
<keyword evidence="5 10" id="KW-0067">ATP-binding</keyword>
<dbReference type="EMBL" id="CP000880">
    <property type="protein sequence ID" value="ABX22308.1"/>
    <property type="molecule type" value="Genomic_DNA"/>
</dbReference>
<dbReference type="AlphaFoldDB" id="A9MLY6"/>
<feature type="binding site" evidence="11">
    <location>
        <begin position="160"/>
        <end position="165"/>
    </location>
    <ligand>
        <name>ATP</name>
        <dbReference type="ChEBI" id="CHEBI:30616"/>
    </ligand>
</feature>
<dbReference type="Gene3D" id="3.30.565.10">
    <property type="entry name" value="Histidine kinase-like ATPase, C-terminal domain"/>
    <property type="match status" value="1"/>
</dbReference>
<gene>
    <name evidence="10" type="primary">htpG</name>
    <name evidence="13" type="ordered locus">SARI_02447</name>
</gene>
<dbReference type="InterPro" id="IPR001404">
    <property type="entry name" value="Hsp90_fam"/>
</dbReference>
<dbReference type="GO" id="GO:0016887">
    <property type="term" value="F:ATP hydrolysis activity"/>
    <property type="evidence" value="ECO:0007669"/>
    <property type="project" value="InterPro"/>
</dbReference>
<dbReference type="Gene3D" id="3.30.230.80">
    <property type="match status" value="1"/>
</dbReference>
<dbReference type="Proteomes" id="UP000002084">
    <property type="component" value="Chromosome"/>
</dbReference>
<feature type="binding site" evidence="11">
    <location>
        <position position="137"/>
    </location>
    <ligand>
        <name>ATP</name>
        <dbReference type="ChEBI" id="CHEBI:30616"/>
    </ligand>
</feature>
<evidence type="ECO:0000256" key="9">
    <source>
        <dbReference type="ARBA" id="ARBA00070675"/>
    </source>
</evidence>
<dbReference type="Pfam" id="PF13589">
    <property type="entry name" value="HATPase_c_3"/>
    <property type="match status" value="1"/>
</dbReference>
<evidence type="ECO:0000256" key="2">
    <source>
        <dbReference type="ARBA" id="ARBA00008239"/>
    </source>
</evidence>
<dbReference type="InterPro" id="IPR019805">
    <property type="entry name" value="Heat_shock_protein_90_CS"/>
</dbReference>
<dbReference type="SMART" id="SM00387">
    <property type="entry name" value="HATPase_c"/>
    <property type="match status" value="1"/>
</dbReference>
<dbReference type="STRING" id="41514.SARI_02447"/>
<dbReference type="CDD" id="cd16927">
    <property type="entry name" value="HATPase_Hsp90-like"/>
    <property type="match status" value="1"/>
</dbReference>
<dbReference type="SUPFAM" id="SSF55874">
    <property type="entry name" value="ATPase domain of HSP90 chaperone/DNA topoisomerase II/histidine kinase"/>
    <property type="match status" value="1"/>
</dbReference>
<name>A9MLY6_SALAR</name>
<evidence type="ECO:0000256" key="4">
    <source>
        <dbReference type="ARBA" id="ARBA00022741"/>
    </source>
</evidence>
<dbReference type="PIRSF" id="PIRSF002583">
    <property type="entry name" value="Hsp90"/>
    <property type="match status" value="1"/>
</dbReference>
<comment type="subcellular location">
    <subcellularLocation>
        <location evidence="1 10">Cytoplasm</location>
    </subcellularLocation>
</comment>